<sequence length="440" mass="48000">MAIPVAAQAESPRDDIDWTASGCPTGLDCGTLELPVDWARPHGETFRLALARRPAVPGARRIGVLVVVPGGPGDSGVDHVSRFRDPALDGFDIVGFDARGIKRSSPVVCSADVLARRPATPVDQPGFDRLVAYNRELHDDCVRHTGPIADHVDTGSVVRDLEAVRRALGEPKISLFGHSYGTLLGLAYAERHGDRLRALALTGLFDHSQDTGGFLRTSAVAVEDAFHQFVRWCDTTPSCALHGRDVVAAWDDLLARADRGEVPGQTAESLSIAAHRSFYGPDHQTLANLIAGAPARSATTTPYPFQAIFCDDFRVKIRDYAEFSRYADQQRRLAPHMRGALRQFGAVTSCIGWSDRVSFPQHLLTPHRGTPPILLMNSRHDPAGLYSWAREVERQARGRATLVTYEGPGHNVYPKTSCTTTTMHRYLVDLTVPTTTSCPA</sequence>
<dbReference type="PANTHER" id="PTHR43722:SF1">
    <property type="entry name" value="PROLINE IMINOPEPTIDASE"/>
    <property type="match status" value="1"/>
</dbReference>
<dbReference type="InterPro" id="IPR005944">
    <property type="entry name" value="Pro_iminopeptidase"/>
</dbReference>
<proteinExistence type="predicted"/>
<comment type="caution">
    <text evidence="2">The sequence shown here is derived from an EMBL/GenBank/DDBJ whole genome shotgun (WGS) entry which is preliminary data.</text>
</comment>
<dbReference type="GO" id="GO:0006508">
    <property type="term" value="P:proteolysis"/>
    <property type="evidence" value="ECO:0007669"/>
    <property type="project" value="InterPro"/>
</dbReference>
<accession>A0A7W7T330</accession>
<protein>
    <submittedName>
        <fullName evidence="2">Pimeloyl-ACP methyl ester carboxylesterase</fullName>
    </submittedName>
</protein>
<dbReference type="Gene3D" id="3.40.50.1820">
    <property type="entry name" value="alpha/beta hydrolase"/>
    <property type="match status" value="1"/>
</dbReference>
<reference evidence="2 3" key="1">
    <citation type="submission" date="2020-08" db="EMBL/GenBank/DDBJ databases">
        <title>Sequencing the genomes of 1000 actinobacteria strains.</title>
        <authorList>
            <person name="Klenk H.-P."/>
        </authorList>
    </citation>
    <scope>NUCLEOTIDE SEQUENCE [LARGE SCALE GENOMIC DNA]</scope>
    <source>
        <strain evidence="2 3">DSM 45084</strain>
    </source>
</reference>
<keyword evidence="3" id="KW-1185">Reference proteome</keyword>
<dbReference type="Pfam" id="PF00561">
    <property type="entry name" value="Abhydrolase_1"/>
    <property type="match status" value="1"/>
</dbReference>
<dbReference type="RefSeq" id="WP_184669283.1">
    <property type="nucleotide sequence ID" value="NZ_BAABAI010000029.1"/>
</dbReference>
<name>A0A7W7T330_9PSEU</name>
<dbReference type="GO" id="GO:0004177">
    <property type="term" value="F:aminopeptidase activity"/>
    <property type="evidence" value="ECO:0007669"/>
    <property type="project" value="UniProtKB-EC"/>
</dbReference>
<dbReference type="GO" id="GO:0005737">
    <property type="term" value="C:cytoplasm"/>
    <property type="evidence" value="ECO:0007669"/>
    <property type="project" value="InterPro"/>
</dbReference>
<dbReference type="AlphaFoldDB" id="A0A7W7T330"/>
<evidence type="ECO:0000259" key="1">
    <source>
        <dbReference type="Pfam" id="PF00561"/>
    </source>
</evidence>
<dbReference type="Proteomes" id="UP000542674">
    <property type="component" value="Unassembled WGS sequence"/>
</dbReference>
<gene>
    <name evidence="2" type="ORF">F4559_003022</name>
</gene>
<evidence type="ECO:0000313" key="3">
    <source>
        <dbReference type="Proteomes" id="UP000542674"/>
    </source>
</evidence>
<evidence type="ECO:0000313" key="2">
    <source>
        <dbReference type="EMBL" id="MBB4965663.1"/>
    </source>
</evidence>
<dbReference type="InterPro" id="IPR000073">
    <property type="entry name" value="AB_hydrolase_1"/>
</dbReference>
<feature type="domain" description="AB hydrolase-1" evidence="1">
    <location>
        <begin position="64"/>
        <end position="412"/>
    </location>
</feature>
<dbReference type="PANTHER" id="PTHR43722">
    <property type="entry name" value="PROLINE IMINOPEPTIDASE"/>
    <property type="match status" value="1"/>
</dbReference>
<dbReference type="InterPro" id="IPR029058">
    <property type="entry name" value="AB_hydrolase_fold"/>
</dbReference>
<organism evidence="2 3">
    <name type="scientific">Saccharothrix violaceirubra</name>
    <dbReference type="NCBI Taxonomy" id="413306"/>
    <lineage>
        <taxon>Bacteria</taxon>
        <taxon>Bacillati</taxon>
        <taxon>Actinomycetota</taxon>
        <taxon>Actinomycetes</taxon>
        <taxon>Pseudonocardiales</taxon>
        <taxon>Pseudonocardiaceae</taxon>
        <taxon>Saccharothrix</taxon>
    </lineage>
</organism>
<dbReference type="SUPFAM" id="SSF53474">
    <property type="entry name" value="alpha/beta-Hydrolases"/>
    <property type="match status" value="1"/>
</dbReference>
<dbReference type="EMBL" id="JACHJS010000001">
    <property type="protein sequence ID" value="MBB4965663.1"/>
    <property type="molecule type" value="Genomic_DNA"/>
</dbReference>